<dbReference type="PANTHER" id="PTHR21666">
    <property type="entry name" value="PEPTIDASE-RELATED"/>
    <property type="match status" value="1"/>
</dbReference>
<dbReference type="AlphaFoldDB" id="A0A5Q0BKQ3"/>
<gene>
    <name evidence="4" type="ORF">F6R98_06660</name>
</gene>
<dbReference type="InterPro" id="IPR016047">
    <property type="entry name" value="M23ase_b-sheet_dom"/>
</dbReference>
<evidence type="ECO:0000313" key="5">
    <source>
        <dbReference type="Proteomes" id="UP000325755"/>
    </source>
</evidence>
<dbReference type="Gene3D" id="2.70.70.10">
    <property type="entry name" value="Glucose Permease (Domain IIA)"/>
    <property type="match status" value="1"/>
</dbReference>
<dbReference type="KEGG" id="mmob:F6R98_06660"/>
<protein>
    <submittedName>
        <fullName evidence="4">Peptidoglycan DD-metalloendopeptidase family protein</fullName>
    </submittedName>
</protein>
<accession>A0A5Q0BKQ3</accession>
<evidence type="ECO:0000256" key="1">
    <source>
        <dbReference type="SAM" id="Coils"/>
    </source>
</evidence>
<sequence length="362" mass="40093">MLLILRATILIALMHAPAAFAGEGGLLDRVKSKISELRSLLRGAESDESPSVAQLRDIERRYGDAARLSAELKTKLDMQTETLRMLRQKKTRLGGKVLEHDRELMVQARAAYRLGKHEQLKLLLGQQDFSVYGRMLGYYAALTQARMREVQKLKDMLVKADALETAIVADTGRLEETRFQLHAQIEQLQQIKIARQEIVARLHKDPANRARAEELATSGKRLQSVLGDIKPGETAEAAPGAGWPVNGRILANYGAQRDGGRWDGVLIGAPEGSPVRAVSNGQVVYSDWLRGYGLLIIVDHGNRYMSLYAFNQTLYKKVGEQVRKGDVLALVGNSGGNESPGLYFGLRQNGRPVDPLQWCAQN</sequence>
<feature type="coiled-coil region" evidence="1">
    <location>
        <begin position="27"/>
        <end position="89"/>
    </location>
</feature>
<dbReference type="InterPro" id="IPR050570">
    <property type="entry name" value="Cell_wall_metabolism_enzyme"/>
</dbReference>
<dbReference type="Proteomes" id="UP000325755">
    <property type="component" value="Chromosome"/>
</dbReference>
<dbReference type="FunFam" id="2.70.70.10:FF:000003">
    <property type="entry name" value="Murein hydrolase activator EnvC"/>
    <property type="match status" value="1"/>
</dbReference>
<proteinExistence type="predicted"/>
<dbReference type="FunCoup" id="A0A5Q0BKQ3">
    <property type="interactions" value="100"/>
</dbReference>
<keyword evidence="1" id="KW-0175">Coiled coil</keyword>
<dbReference type="Pfam" id="PF01551">
    <property type="entry name" value="Peptidase_M23"/>
    <property type="match status" value="1"/>
</dbReference>
<dbReference type="SUPFAM" id="SSF51261">
    <property type="entry name" value="Duplicated hybrid motif"/>
    <property type="match status" value="1"/>
</dbReference>
<feature type="domain" description="M23ase beta-sheet core" evidence="3">
    <location>
        <begin position="262"/>
        <end position="355"/>
    </location>
</feature>
<evidence type="ECO:0000259" key="3">
    <source>
        <dbReference type="Pfam" id="PF01551"/>
    </source>
</evidence>
<reference evidence="4 5" key="1">
    <citation type="submission" date="2019-09" db="EMBL/GenBank/DDBJ databases">
        <title>Ecophysiology of the spiral-shaped methanotroph Methylospira mobilis as revealed by the complete genome sequence.</title>
        <authorList>
            <person name="Oshkin I.Y."/>
            <person name="Dedysh S.N."/>
            <person name="Miroshnikov K."/>
            <person name="Danilova O.V."/>
            <person name="Hakobyan A."/>
            <person name="Liesack W."/>
        </authorList>
    </citation>
    <scope>NUCLEOTIDE SEQUENCE [LARGE SCALE GENOMIC DNA]</scope>
    <source>
        <strain evidence="4 5">Shm1</strain>
    </source>
</reference>
<evidence type="ECO:0000256" key="2">
    <source>
        <dbReference type="SAM" id="SignalP"/>
    </source>
</evidence>
<dbReference type="RefSeq" id="WP_153248325.1">
    <property type="nucleotide sequence ID" value="NZ_CP044205.1"/>
</dbReference>
<dbReference type="OrthoDB" id="9784703at2"/>
<feature type="chain" id="PRO_5025026811" evidence="2">
    <location>
        <begin position="22"/>
        <end position="362"/>
    </location>
</feature>
<dbReference type="PANTHER" id="PTHR21666:SF270">
    <property type="entry name" value="MUREIN HYDROLASE ACTIVATOR ENVC"/>
    <property type="match status" value="1"/>
</dbReference>
<dbReference type="CDD" id="cd12797">
    <property type="entry name" value="M23_peptidase"/>
    <property type="match status" value="1"/>
</dbReference>
<organism evidence="4 5">
    <name type="scientific">Candidatus Methylospira mobilis</name>
    <dbReference type="NCBI Taxonomy" id="1808979"/>
    <lineage>
        <taxon>Bacteria</taxon>
        <taxon>Pseudomonadati</taxon>
        <taxon>Pseudomonadota</taxon>
        <taxon>Gammaproteobacteria</taxon>
        <taxon>Methylococcales</taxon>
        <taxon>Methylococcaceae</taxon>
        <taxon>Candidatus Methylospira</taxon>
    </lineage>
</organism>
<keyword evidence="5" id="KW-1185">Reference proteome</keyword>
<name>A0A5Q0BKQ3_9GAMM</name>
<dbReference type="InterPro" id="IPR011055">
    <property type="entry name" value="Dup_hybrid_motif"/>
</dbReference>
<evidence type="ECO:0000313" key="4">
    <source>
        <dbReference type="EMBL" id="QFY42346.1"/>
    </source>
</evidence>
<dbReference type="InParanoid" id="A0A5Q0BKQ3"/>
<keyword evidence="2" id="KW-0732">Signal</keyword>
<feature type="signal peptide" evidence="2">
    <location>
        <begin position="1"/>
        <end position="21"/>
    </location>
</feature>
<dbReference type="EMBL" id="CP044205">
    <property type="protein sequence ID" value="QFY42346.1"/>
    <property type="molecule type" value="Genomic_DNA"/>
</dbReference>
<dbReference type="GO" id="GO:0004222">
    <property type="term" value="F:metalloendopeptidase activity"/>
    <property type="evidence" value="ECO:0007669"/>
    <property type="project" value="TreeGrafter"/>
</dbReference>